<dbReference type="RefSeq" id="WP_088645620.1">
    <property type="nucleotide sequence ID" value="NZ_MZMV01000037.1"/>
</dbReference>
<evidence type="ECO:0000256" key="1">
    <source>
        <dbReference type="SAM" id="MobiDB-lite"/>
    </source>
</evidence>
<keyword evidence="4" id="KW-1185">Reference proteome</keyword>
<dbReference type="SUPFAM" id="SSF55729">
    <property type="entry name" value="Acyl-CoA N-acyltransferases (Nat)"/>
    <property type="match status" value="1"/>
</dbReference>
<feature type="compositionally biased region" description="Low complexity" evidence="1">
    <location>
        <begin position="232"/>
        <end position="262"/>
    </location>
</feature>
<evidence type="ECO:0000259" key="2">
    <source>
        <dbReference type="Pfam" id="PF13302"/>
    </source>
</evidence>
<dbReference type="EMBL" id="MZMV01000037">
    <property type="protein sequence ID" value="OWV04197.1"/>
    <property type="molecule type" value="Genomic_DNA"/>
</dbReference>
<reference evidence="3 4" key="1">
    <citation type="submission" date="2017-03" db="EMBL/GenBank/DDBJ databases">
        <title>Whole genome sequence of Micromonospora wenchangensis, isolated from mangrove soil.</title>
        <authorList>
            <person name="Yang H."/>
        </authorList>
    </citation>
    <scope>NUCLEOTIDE SEQUENCE [LARGE SCALE GENOMIC DNA]</scope>
    <source>
        <strain evidence="3 4">CCTCC AA 2012002</strain>
    </source>
</reference>
<dbReference type="InterPro" id="IPR024747">
    <property type="entry name" value="Pyridox_Oxase-rel"/>
</dbReference>
<dbReference type="AlphaFoldDB" id="A0A246RIT7"/>
<dbReference type="OrthoDB" id="9795199at2"/>
<dbReference type="Pfam" id="PF13302">
    <property type="entry name" value="Acetyltransf_3"/>
    <property type="match status" value="1"/>
</dbReference>
<feature type="region of interest" description="Disordered" evidence="1">
    <location>
        <begin position="224"/>
        <end position="262"/>
    </location>
</feature>
<dbReference type="PANTHER" id="PTHR43610:SF1">
    <property type="entry name" value="N-ACETYLTRANSFERASE DOMAIN-CONTAINING PROTEIN"/>
    <property type="match status" value="1"/>
</dbReference>
<dbReference type="Proteomes" id="UP000197174">
    <property type="component" value="Unassembled WGS sequence"/>
</dbReference>
<dbReference type="Pfam" id="PF12900">
    <property type="entry name" value="Pyridox_ox_2"/>
    <property type="match status" value="1"/>
</dbReference>
<dbReference type="InterPro" id="IPR016181">
    <property type="entry name" value="Acyl_CoA_acyltransferase"/>
</dbReference>
<gene>
    <name evidence="3" type="ORF">B5D80_21020</name>
</gene>
<dbReference type="SUPFAM" id="SSF50475">
    <property type="entry name" value="FMN-binding split barrel"/>
    <property type="match status" value="1"/>
</dbReference>
<accession>A0A246RIT7</accession>
<evidence type="ECO:0000313" key="4">
    <source>
        <dbReference type="Proteomes" id="UP000197174"/>
    </source>
</evidence>
<dbReference type="InterPro" id="IPR000182">
    <property type="entry name" value="GNAT_dom"/>
</dbReference>
<dbReference type="Gene3D" id="3.40.630.30">
    <property type="match status" value="1"/>
</dbReference>
<dbReference type="PANTHER" id="PTHR43610">
    <property type="entry name" value="BLL6696 PROTEIN"/>
    <property type="match status" value="1"/>
</dbReference>
<comment type="caution">
    <text evidence="3">The sequence shown here is derived from an EMBL/GenBank/DDBJ whole genome shotgun (WGS) entry which is preliminary data.</text>
</comment>
<organism evidence="3 4">
    <name type="scientific">Micromonospora wenchangensis</name>
    <dbReference type="NCBI Taxonomy" id="1185415"/>
    <lineage>
        <taxon>Bacteria</taxon>
        <taxon>Bacillati</taxon>
        <taxon>Actinomycetota</taxon>
        <taxon>Actinomycetes</taxon>
        <taxon>Micromonosporales</taxon>
        <taxon>Micromonosporaceae</taxon>
        <taxon>Micromonospora</taxon>
    </lineage>
</organism>
<dbReference type="InterPro" id="IPR012349">
    <property type="entry name" value="Split_barrel_FMN-bd"/>
</dbReference>
<proteinExistence type="predicted"/>
<feature type="domain" description="N-acetyltransferase" evidence="2">
    <location>
        <begin position="277"/>
        <end position="416"/>
    </location>
</feature>
<evidence type="ECO:0000313" key="3">
    <source>
        <dbReference type="EMBL" id="OWV04197.1"/>
    </source>
</evidence>
<keyword evidence="3" id="KW-0808">Transferase</keyword>
<protein>
    <submittedName>
        <fullName evidence="3">GNAT family N-acetyltransferase</fullName>
    </submittedName>
</protein>
<name>A0A246RIT7_9ACTN</name>
<dbReference type="Gene3D" id="2.30.110.10">
    <property type="entry name" value="Electron Transport, Fmn-binding Protein, Chain A"/>
    <property type="match status" value="1"/>
</dbReference>
<sequence>MYAPTARTTANRSRDRMSYDRATAHAVLDEAYHCVLGFVVDGEPRLLPTLHVRVGDTLYLHGSTGSRPLLAARGDAGLPVCVTVTLLDGLVFGRSQFHHSANYRSVVAHGTAHLVTGDDDKRTVLTALVEKAAAGRAADSRPPSRRELAETAVLALPLREVSVRTRTGGVRDEPADLDLPYWAGVVPLRQVAGPPEPDTGVTAPLPAYLSGTGAPVREPVAAARPDPAHVTGPPGTAGPAGSGAQATGSGAQAAGPSGPGSAVSPWYEPVPLRGAHVLLEPLTPAHADDLFTATAEPEVWAHLSHPTPTDPAAMRAVVGTALDARRRGERVPWVQRCARTGAVIGSTSYYDLDPARRCVAIGYTWLGRPWWGSAVNTEAKLLLLGRAFDELGAVRVVWQTDIRNTRSQAAIARLGATREGVLRMHRQRPDGSWRDTVQYAMTVDEWPNAQARLREWLRRTAPAERG</sequence>
<dbReference type="GO" id="GO:0016747">
    <property type="term" value="F:acyltransferase activity, transferring groups other than amino-acyl groups"/>
    <property type="evidence" value="ECO:0007669"/>
    <property type="project" value="InterPro"/>
</dbReference>